<dbReference type="Proteomes" id="UP000295781">
    <property type="component" value="Chromosome"/>
</dbReference>
<name>A0A4P2QCP5_SORCE</name>
<organism evidence="1 2">
    <name type="scientific">Sorangium cellulosum</name>
    <name type="common">Polyangium cellulosum</name>
    <dbReference type="NCBI Taxonomy" id="56"/>
    <lineage>
        <taxon>Bacteria</taxon>
        <taxon>Pseudomonadati</taxon>
        <taxon>Myxococcota</taxon>
        <taxon>Polyangia</taxon>
        <taxon>Polyangiales</taxon>
        <taxon>Polyangiaceae</taxon>
        <taxon>Sorangium</taxon>
    </lineage>
</organism>
<accession>A0A4P2QCP5</accession>
<evidence type="ECO:0000313" key="1">
    <source>
        <dbReference type="EMBL" id="AUX27527.1"/>
    </source>
</evidence>
<evidence type="ECO:0000313" key="2">
    <source>
        <dbReference type="Proteomes" id="UP000295781"/>
    </source>
</evidence>
<sequence>MRPWPEAPVGERASLAVAGARRPGVVDWLANAPQTEQVPPGAHRSFHSVQRFTRDVTRERRCSDG</sequence>
<dbReference type="AlphaFoldDB" id="A0A4P2QCP5"/>
<protein>
    <submittedName>
        <fullName evidence="1">Uncharacterized protein</fullName>
    </submittedName>
</protein>
<dbReference type="EMBL" id="CP012670">
    <property type="protein sequence ID" value="AUX27527.1"/>
    <property type="molecule type" value="Genomic_DNA"/>
</dbReference>
<proteinExistence type="predicted"/>
<reference evidence="1 2" key="1">
    <citation type="submission" date="2015-09" db="EMBL/GenBank/DDBJ databases">
        <title>Sorangium comparison.</title>
        <authorList>
            <person name="Zaburannyi N."/>
            <person name="Bunk B."/>
            <person name="Overmann J."/>
            <person name="Mueller R."/>
        </authorList>
    </citation>
    <scope>NUCLEOTIDE SEQUENCE [LARGE SCALE GENOMIC DNA]</scope>
    <source>
        <strain evidence="1 2">So ceGT47</strain>
    </source>
</reference>
<gene>
    <name evidence="1" type="ORF">SOCEGT47_081190</name>
</gene>